<reference evidence="2" key="2">
    <citation type="submission" date="2025-08" db="UniProtKB">
        <authorList>
            <consortium name="RefSeq"/>
        </authorList>
    </citation>
    <scope>IDENTIFICATION</scope>
    <source>
        <tissue evidence="2">Leaf</tissue>
    </source>
</reference>
<dbReference type="Proteomes" id="UP000515123">
    <property type="component" value="Linkage group 1"/>
</dbReference>
<dbReference type="PANTHER" id="PTHR31509">
    <property type="entry name" value="BPS1-LIKE PROTEIN"/>
    <property type="match status" value="1"/>
</dbReference>
<evidence type="ECO:0000313" key="2">
    <source>
        <dbReference type="RefSeq" id="XP_020099609.1"/>
    </source>
</evidence>
<dbReference type="RefSeq" id="XP_020099609.1">
    <property type="nucleotide sequence ID" value="XM_020244020.1"/>
</dbReference>
<dbReference type="OrthoDB" id="691840at2759"/>
<name>A0A6P5FUH7_ANACO</name>
<sequence>MKPCSSSVSSFYANMAGGMEELEQAVAAAGPGGFMSVQFLQRVVGLLRGLHAQLTQLVQKLHLPVGDRWLDEYMDETARLWDACHAVRQGVAGMEAYCAAGANAVSALDEWRRNPNPYSTRQAMRAVSVSRRQAVALEEENRVLAETRIEPLSLRFDERPPAEWRLHGFNGFRGVLYALRNASAVLLTALVWGAVSCRPQRVHGPDPESSPFFASPLTLSMARLHHRIASEAADAAAAAAAEARGGIMMYEFRRARAATEEAAAEAEGVKERVEEVKRWIGVLRAGTENLVGQLDDLFDEIVEGRKKLSDLCSHR</sequence>
<accession>A0A6P5FUH7</accession>
<reference evidence="1" key="1">
    <citation type="journal article" date="2015" name="Nat. Genet.">
        <title>The pineapple genome and the evolution of CAM photosynthesis.</title>
        <authorList>
            <person name="Ming R."/>
            <person name="VanBuren R."/>
            <person name="Wai C.M."/>
            <person name="Tang H."/>
            <person name="Schatz M.C."/>
            <person name="Bowers J.E."/>
            <person name="Lyons E."/>
            <person name="Wang M.L."/>
            <person name="Chen J."/>
            <person name="Biggers E."/>
            <person name="Zhang J."/>
            <person name="Huang L."/>
            <person name="Zhang L."/>
            <person name="Miao W."/>
            <person name="Zhang J."/>
            <person name="Ye Z."/>
            <person name="Miao C."/>
            <person name="Lin Z."/>
            <person name="Wang H."/>
            <person name="Zhou H."/>
            <person name="Yim W.C."/>
            <person name="Priest H.D."/>
            <person name="Zheng C."/>
            <person name="Woodhouse M."/>
            <person name="Edger P.P."/>
            <person name="Guyot R."/>
            <person name="Guo H.B."/>
            <person name="Guo H."/>
            <person name="Zheng G."/>
            <person name="Singh R."/>
            <person name="Sharma A."/>
            <person name="Min X."/>
            <person name="Zheng Y."/>
            <person name="Lee H."/>
            <person name="Gurtowski J."/>
            <person name="Sedlazeck F.J."/>
            <person name="Harkess A."/>
            <person name="McKain M.R."/>
            <person name="Liao Z."/>
            <person name="Fang J."/>
            <person name="Liu J."/>
            <person name="Zhang X."/>
            <person name="Zhang Q."/>
            <person name="Hu W."/>
            <person name="Qin Y."/>
            <person name="Wang K."/>
            <person name="Chen L.Y."/>
            <person name="Shirley N."/>
            <person name="Lin Y.R."/>
            <person name="Liu L.Y."/>
            <person name="Hernandez A.G."/>
            <person name="Wright C.L."/>
            <person name="Bulone V."/>
            <person name="Tuskan G.A."/>
            <person name="Heath K."/>
            <person name="Zee F."/>
            <person name="Moore P.H."/>
            <person name="Sunkar R."/>
            <person name="Leebens-Mack J.H."/>
            <person name="Mockler T."/>
            <person name="Bennetzen J.L."/>
            <person name="Freeling M."/>
            <person name="Sankoff D."/>
            <person name="Paterson A.H."/>
            <person name="Zhu X."/>
            <person name="Yang X."/>
            <person name="Smith J.A."/>
            <person name="Cushman J.C."/>
            <person name="Paull R.E."/>
            <person name="Yu Q."/>
        </authorList>
    </citation>
    <scope>NUCLEOTIDE SEQUENCE [LARGE SCALE GENOMIC DNA]</scope>
    <source>
        <strain evidence="1">cv. F153</strain>
    </source>
</reference>
<dbReference type="AlphaFoldDB" id="A0A6P5FUH7"/>
<dbReference type="GeneID" id="109718028"/>
<gene>
    <name evidence="2" type="primary">LOC109718028</name>
</gene>
<evidence type="ECO:0000313" key="1">
    <source>
        <dbReference type="Proteomes" id="UP000515123"/>
    </source>
</evidence>
<proteinExistence type="predicted"/>
<protein>
    <submittedName>
        <fullName evidence="2">Uncharacterized protein LOC109718028</fullName>
    </submittedName>
</protein>
<keyword evidence="1" id="KW-1185">Reference proteome</keyword>
<organism evidence="1 2">
    <name type="scientific">Ananas comosus</name>
    <name type="common">Pineapple</name>
    <name type="synonym">Ananas ananas</name>
    <dbReference type="NCBI Taxonomy" id="4615"/>
    <lineage>
        <taxon>Eukaryota</taxon>
        <taxon>Viridiplantae</taxon>
        <taxon>Streptophyta</taxon>
        <taxon>Embryophyta</taxon>
        <taxon>Tracheophyta</taxon>
        <taxon>Spermatophyta</taxon>
        <taxon>Magnoliopsida</taxon>
        <taxon>Liliopsida</taxon>
        <taxon>Poales</taxon>
        <taxon>Bromeliaceae</taxon>
        <taxon>Bromelioideae</taxon>
        <taxon>Ananas</taxon>
    </lineage>
</organism>